<reference evidence="2 3" key="1">
    <citation type="submission" date="2020-08" db="EMBL/GenBank/DDBJ databases">
        <title>Sequencing the genomes of 1000 actinobacteria strains.</title>
        <authorList>
            <person name="Klenk H.-P."/>
        </authorList>
    </citation>
    <scope>NUCLEOTIDE SEQUENCE [LARGE SCALE GENOMIC DNA]</scope>
    <source>
        <strain evidence="2 3">DSM 43023</strain>
    </source>
</reference>
<keyword evidence="1" id="KW-0732">Signal</keyword>
<accession>A0A7W7RYD2</accession>
<keyword evidence="3" id="KW-1185">Reference proteome</keyword>
<comment type="caution">
    <text evidence="2">The sequence shown here is derived from an EMBL/GenBank/DDBJ whole genome shotgun (WGS) entry which is preliminary data.</text>
</comment>
<feature type="chain" id="PRO_5038928736" evidence="1">
    <location>
        <begin position="21"/>
        <end position="121"/>
    </location>
</feature>
<dbReference type="EMBL" id="JACHJU010000001">
    <property type="protein sequence ID" value="MBB4940415.1"/>
    <property type="molecule type" value="Genomic_DNA"/>
</dbReference>
<keyword evidence="2" id="KW-0808">Transferase</keyword>
<organism evidence="2 3">
    <name type="scientific">Streptosporangium album</name>
    <dbReference type="NCBI Taxonomy" id="47479"/>
    <lineage>
        <taxon>Bacteria</taxon>
        <taxon>Bacillati</taxon>
        <taxon>Actinomycetota</taxon>
        <taxon>Actinomycetes</taxon>
        <taxon>Streptosporangiales</taxon>
        <taxon>Streptosporangiaceae</taxon>
        <taxon>Streptosporangium</taxon>
    </lineage>
</organism>
<proteinExistence type="predicted"/>
<feature type="signal peptide" evidence="1">
    <location>
        <begin position="1"/>
        <end position="20"/>
    </location>
</feature>
<evidence type="ECO:0000313" key="3">
    <source>
        <dbReference type="Proteomes" id="UP000534286"/>
    </source>
</evidence>
<dbReference type="Gene3D" id="3.40.50.2000">
    <property type="entry name" value="Glycogen Phosphorylase B"/>
    <property type="match status" value="2"/>
</dbReference>
<dbReference type="RefSeq" id="WP_184756689.1">
    <property type="nucleotide sequence ID" value="NZ_BAABEK010000083.1"/>
</dbReference>
<dbReference type="AlphaFoldDB" id="A0A7W7RYD2"/>
<evidence type="ECO:0000313" key="2">
    <source>
        <dbReference type="EMBL" id="MBB4940415.1"/>
    </source>
</evidence>
<name>A0A7W7RYD2_9ACTN</name>
<sequence length="121" mass="13014">MTVLAAGLALLASLFFALGAALQQFEAAGTAQATLRHLIRRPRWLLAGKGFTRPVEPVSCGIDLGRFQPGDVKALARHLDDLLRSPGLRATMGAASRAIALTHDHQASLARFEAIYRKVAR</sequence>
<gene>
    <name evidence="2" type="ORF">FHR32_004720</name>
</gene>
<protein>
    <submittedName>
        <fullName evidence="2">Glycosyltransferase involved in cell wall biosynthesis</fullName>
    </submittedName>
</protein>
<evidence type="ECO:0000256" key="1">
    <source>
        <dbReference type="SAM" id="SignalP"/>
    </source>
</evidence>
<dbReference type="GO" id="GO:0016740">
    <property type="term" value="F:transferase activity"/>
    <property type="evidence" value="ECO:0007669"/>
    <property type="project" value="UniProtKB-KW"/>
</dbReference>
<dbReference type="SUPFAM" id="SSF53756">
    <property type="entry name" value="UDP-Glycosyltransferase/glycogen phosphorylase"/>
    <property type="match status" value="1"/>
</dbReference>
<dbReference type="Proteomes" id="UP000534286">
    <property type="component" value="Unassembled WGS sequence"/>
</dbReference>